<reference evidence="2" key="1">
    <citation type="journal article" date="2020" name="Stud. Mycol.">
        <title>101 Dothideomycetes genomes: a test case for predicting lifestyles and emergence of pathogens.</title>
        <authorList>
            <person name="Haridas S."/>
            <person name="Albert R."/>
            <person name="Binder M."/>
            <person name="Bloem J."/>
            <person name="Labutti K."/>
            <person name="Salamov A."/>
            <person name="Andreopoulos B."/>
            <person name="Baker S."/>
            <person name="Barry K."/>
            <person name="Bills G."/>
            <person name="Bluhm B."/>
            <person name="Cannon C."/>
            <person name="Castanera R."/>
            <person name="Culley D."/>
            <person name="Daum C."/>
            <person name="Ezra D."/>
            <person name="Gonzalez J."/>
            <person name="Henrissat B."/>
            <person name="Kuo A."/>
            <person name="Liang C."/>
            <person name="Lipzen A."/>
            <person name="Lutzoni F."/>
            <person name="Magnuson J."/>
            <person name="Mondo S."/>
            <person name="Nolan M."/>
            <person name="Ohm R."/>
            <person name="Pangilinan J."/>
            <person name="Park H.-J."/>
            <person name="Ramirez L."/>
            <person name="Alfaro M."/>
            <person name="Sun H."/>
            <person name="Tritt A."/>
            <person name="Yoshinaga Y."/>
            <person name="Zwiers L.-H."/>
            <person name="Turgeon B."/>
            <person name="Goodwin S."/>
            <person name="Spatafora J."/>
            <person name="Crous P."/>
            <person name="Grigoriev I."/>
        </authorList>
    </citation>
    <scope>NUCLEOTIDE SEQUENCE</scope>
    <source>
        <strain evidence="2">CBS 207.26</strain>
    </source>
</reference>
<evidence type="ECO:0000256" key="1">
    <source>
        <dbReference type="SAM" id="SignalP"/>
    </source>
</evidence>
<organism evidence="2 3">
    <name type="scientific">Zopfia rhizophila CBS 207.26</name>
    <dbReference type="NCBI Taxonomy" id="1314779"/>
    <lineage>
        <taxon>Eukaryota</taxon>
        <taxon>Fungi</taxon>
        <taxon>Dikarya</taxon>
        <taxon>Ascomycota</taxon>
        <taxon>Pezizomycotina</taxon>
        <taxon>Dothideomycetes</taxon>
        <taxon>Dothideomycetes incertae sedis</taxon>
        <taxon>Zopfiaceae</taxon>
        <taxon>Zopfia</taxon>
    </lineage>
</organism>
<accession>A0A6A6DCD9</accession>
<protein>
    <submittedName>
        <fullName evidence="2">Uncharacterized protein</fullName>
    </submittedName>
</protein>
<name>A0A6A6DCD9_9PEZI</name>
<evidence type="ECO:0000313" key="3">
    <source>
        <dbReference type="Proteomes" id="UP000800200"/>
    </source>
</evidence>
<dbReference type="EMBL" id="ML994721">
    <property type="protein sequence ID" value="KAF2175879.1"/>
    <property type="molecule type" value="Genomic_DNA"/>
</dbReference>
<keyword evidence="3" id="KW-1185">Reference proteome</keyword>
<keyword evidence="1" id="KW-0732">Signal</keyword>
<sequence length="72" mass="7530">MQLLSPAFFIAISLALTQTVATEPVLDDAGLLSRDSTEINVHIEIESPHDLENITIAVVNTTHSSLGAGGSS</sequence>
<evidence type="ECO:0000313" key="2">
    <source>
        <dbReference type="EMBL" id="KAF2175879.1"/>
    </source>
</evidence>
<feature type="signal peptide" evidence="1">
    <location>
        <begin position="1"/>
        <end position="22"/>
    </location>
</feature>
<dbReference type="AlphaFoldDB" id="A0A6A6DCD9"/>
<gene>
    <name evidence="2" type="ORF">K469DRAFT_701320</name>
</gene>
<feature type="chain" id="PRO_5025336707" evidence="1">
    <location>
        <begin position="23"/>
        <end position="72"/>
    </location>
</feature>
<dbReference type="Proteomes" id="UP000800200">
    <property type="component" value="Unassembled WGS sequence"/>
</dbReference>
<proteinExistence type="predicted"/>